<dbReference type="InterPro" id="IPR023346">
    <property type="entry name" value="Lysozyme-like_dom_sf"/>
</dbReference>
<dbReference type="GO" id="GO:0009253">
    <property type="term" value="P:peptidoglycan catabolic process"/>
    <property type="evidence" value="ECO:0007669"/>
    <property type="project" value="TreeGrafter"/>
</dbReference>
<feature type="signal peptide" evidence="1">
    <location>
        <begin position="1"/>
        <end position="20"/>
    </location>
</feature>
<dbReference type="CDD" id="cd13399">
    <property type="entry name" value="Slt35-like"/>
    <property type="match status" value="1"/>
</dbReference>
<feature type="domain" description="Peptidoglycan binding-like" evidence="2">
    <location>
        <begin position="337"/>
        <end position="391"/>
    </location>
</feature>
<evidence type="ECO:0000259" key="2">
    <source>
        <dbReference type="Pfam" id="PF01471"/>
    </source>
</evidence>
<reference evidence="4 5" key="1">
    <citation type="submission" date="2018-09" db="EMBL/GenBank/DDBJ databases">
        <title>Phylogeny of the Shewanellaceae, and recommendation for two new genera, Pseudoshewanella and Parashewanella.</title>
        <authorList>
            <person name="Wang G."/>
        </authorList>
    </citation>
    <scope>NUCLEOTIDE SEQUENCE [LARGE SCALE GENOMIC DNA]</scope>
    <source>
        <strain evidence="4 5">C51</strain>
    </source>
</reference>
<dbReference type="Pfam" id="PF01471">
    <property type="entry name" value="PG_binding_1"/>
    <property type="match status" value="1"/>
</dbReference>
<feature type="chain" id="PRO_5018145113" evidence="1">
    <location>
        <begin position="21"/>
        <end position="400"/>
    </location>
</feature>
<dbReference type="InterPro" id="IPR043426">
    <property type="entry name" value="MltB-like"/>
</dbReference>
<protein>
    <submittedName>
        <fullName evidence="4">Lytic murein transglycosylase</fullName>
    </submittedName>
</protein>
<evidence type="ECO:0000256" key="1">
    <source>
        <dbReference type="SAM" id="SignalP"/>
    </source>
</evidence>
<dbReference type="InterPro" id="IPR031304">
    <property type="entry name" value="SLT_2"/>
</dbReference>
<dbReference type="OrthoDB" id="9772911at2"/>
<evidence type="ECO:0000313" key="4">
    <source>
        <dbReference type="EMBL" id="RLV60633.1"/>
    </source>
</evidence>
<dbReference type="InterPro" id="IPR011970">
    <property type="entry name" value="MltB_2"/>
</dbReference>
<organism evidence="4 5">
    <name type="scientific">Parashewanella curva</name>
    <dbReference type="NCBI Taxonomy" id="2338552"/>
    <lineage>
        <taxon>Bacteria</taxon>
        <taxon>Pseudomonadati</taxon>
        <taxon>Pseudomonadota</taxon>
        <taxon>Gammaproteobacteria</taxon>
        <taxon>Alteromonadales</taxon>
        <taxon>Shewanellaceae</taxon>
        <taxon>Parashewanella</taxon>
    </lineage>
</organism>
<dbReference type="InterPro" id="IPR036366">
    <property type="entry name" value="PGBDSf"/>
</dbReference>
<comment type="caution">
    <text evidence="4">The sequence shown here is derived from an EMBL/GenBank/DDBJ whole genome shotgun (WGS) entry which is preliminary data.</text>
</comment>
<keyword evidence="5" id="KW-1185">Reference proteome</keyword>
<gene>
    <name evidence="4" type="ORF">D5018_05900</name>
</gene>
<proteinExistence type="predicted"/>
<dbReference type="NCBIfam" id="TIGR02283">
    <property type="entry name" value="MltB_2"/>
    <property type="match status" value="1"/>
</dbReference>
<evidence type="ECO:0000313" key="5">
    <source>
        <dbReference type="Proteomes" id="UP000281474"/>
    </source>
</evidence>
<dbReference type="PANTHER" id="PTHR30163:SF8">
    <property type="entry name" value="LYTIC MUREIN TRANSGLYCOSYLASE"/>
    <property type="match status" value="1"/>
</dbReference>
<feature type="domain" description="Transglycosylase SLT" evidence="3">
    <location>
        <begin position="25"/>
        <end position="316"/>
    </location>
</feature>
<dbReference type="SUPFAM" id="SSF47090">
    <property type="entry name" value="PGBD-like"/>
    <property type="match status" value="1"/>
</dbReference>
<dbReference type="Proteomes" id="UP000281474">
    <property type="component" value="Unassembled WGS sequence"/>
</dbReference>
<dbReference type="EMBL" id="QZEI01000013">
    <property type="protein sequence ID" value="RLV60633.1"/>
    <property type="molecule type" value="Genomic_DNA"/>
</dbReference>
<dbReference type="Gene3D" id="1.10.530.10">
    <property type="match status" value="1"/>
</dbReference>
<dbReference type="InterPro" id="IPR002477">
    <property type="entry name" value="Peptidoglycan-bd-like"/>
</dbReference>
<dbReference type="AlphaFoldDB" id="A0A3L8Q1M5"/>
<dbReference type="InterPro" id="IPR036365">
    <property type="entry name" value="PGBD-like_sf"/>
</dbReference>
<sequence length="400" mass="44858">MNKTSLLAFCLLFSSTVASAQDTEFYQCLSNLKLKAKAEGISEATIADSLNRVKPRPKVVKLDKNQPEFSATFENYFNRRVNAWRISKGQKLWRKHRKLLNQLTVKYGIPGQYILAFWGLETNFGGYKGKMPIIDSLVTLACKPRRGKYFTQELIQALKIKQKNGFSYEKMKGSWAGAMGHTQFMPTAYAKYAVDGDGDGKADLWNSEIDALTSAANFLQHLGWTRGERWGREVKLPQGFDFSPIGEQQDYQLKKWQQLGVTMADGRPLSVASMKAKLYLPSGHTGPAFLAYSNFNTIMRWNNSVFYAISVGHLADRIAGGTRLVVQPPKLPRIPRGDLKAMQKSLNALGYDTGKPDGIVGSRTILAIQKFQKKKGLVADGYPNEEVLNLLVKKRENLKS</sequence>
<dbReference type="Gene3D" id="1.10.101.10">
    <property type="entry name" value="PGBD-like superfamily/PGBD"/>
    <property type="match status" value="1"/>
</dbReference>
<dbReference type="PANTHER" id="PTHR30163">
    <property type="entry name" value="MEMBRANE-BOUND LYTIC MUREIN TRANSGLYCOSYLASE B"/>
    <property type="match status" value="1"/>
</dbReference>
<evidence type="ECO:0000259" key="3">
    <source>
        <dbReference type="Pfam" id="PF13406"/>
    </source>
</evidence>
<dbReference type="Gene3D" id="1.10.8.350">
    <property type="entry name" value="Bacterial muramidase"/>
    <property type="match status" value="1"/>
</dbReference>
<dbReference type="Pfam" id="PF13406">
    <property type="entry name" value="SLT_2"/>
    <property type="match status" value="1"/>
</dbReference>
<dbReference type="SUPFAM" id="SSF53955">
    <property type="entry name" value="Lysozyme-like"/>
    <property type="match status" value="1"/>
</dbReference>
<accession>A0A3L8Q1M5</accession>
<dbReference type="FunFam" id="1.10.8.350:FF:000001">
    <property type="entry name" value="Lytic murein transglycosylase B"/>
    <property type="match status" value="1"/>
</dbReference>
<dbReference type="RefSeq" id="WP_121838083.1">
    <property type="nucleotide sequence ID" value="NZ_ML014762.1"/>
</dbReference>
<keyword evidence="1" id="KW-0732">Signal</keyword>
<dbReference type="GO" id="GO:0008933">
    <property type="term" value="F:peptidoglycan lytic transglycosylase activity"/>
    <property type="evidence" value="ECO:0007669"/>
    <property type="project" value="TreeGrafter"/>
</dbReference>
<name>A0A3L8Q1M5_9GAMM</name>